<sequence>MKYLCLPALLLLLTGCEPTQFAGGTALPDGSVYSGELEDGLFHGEGTLTWPDGSEYRGQFRQGRISGWGRYRFADDCLYEGSFLDGDFEGKGHYKCGDTTWQGQFRQGELLKGSVAWAEGGSYTGEFREWEPDGEGHRTTAEGAHYEGTFENGYLVQGSYRDEQGYRYDGGFEYGYYNGEGRLTRPDGTSIQATFEYGEAHGEGVRILETDSGETKEESGYFVSGRYYPSKAAWQNSGRPEKAAVEARLYSEGDRLQSALQSLAPQRPGVRDTYALIVGGDGTSPVFTREVNWVAQRLGTVFDIEKRQLRLSNGSGDRLPLATRTSVRESLETLDATMDPEEDLLFVHLVSHGADNGDFKLAEKKLPLNDLSVADSRQWLDDLEARHQWIVVSACYSGLWKEALADPERVVFTSAATDRTSFGCGDDSERTWFSAALYGDALDKGVDDPAAWFAAADNRVTEMEKEQEIEGESHSLPQHAVGKEFLAWWKQ</sequence>
<proteinExistence type="predicted"/>
<organism evidence="3 4">
    <name type="scientific">Microbulbifer halophilus</name>
    <dbReference type="NCBI Taxonomy" id="453963"/>
    <lineage>
        <taxon>Bacteria</taxon>
        <taxon>Pseudomonadati</taxon>
        <taxon>Pseudomonadota</taxon>
        <taxon>Gammaproteobacteria</taxon>
        <taxon>Cellvibrionales</taxon>
        <taxon>Microbulbiferaceae</taxon>
        <taxon>Microbulbifer</taxon>
    </lineage>
</organism>
<name>A0ABW5EHF9_9GAMM</name>
<dbReference type="InterPro" id="IPR003409">
    <property type="entry name" value="MORN"/>
</dbReference>
<feature type="chain" id="PRO_5045969228" evidence="2">
    <location>
        <begin position="23"/>
        <end position="491"/>
    </location>
</feature>
<dbReference type="PANTHER" id="PTHR23084">
    <property type="entry name" value="PHOSPHATIDYLINOSITOL-4-PHOSPHATE 5-KINASE RELATED"/>
    <property type="match status" value="1"/>
</dbReference>
<dbReference type="SMART" id="SM00698">
    <property type="entry name" value="MORN"/>
    <property type="match status" value="5"/>
</dbReference>
<keyword evidence="4" id="KW-1185">Reference proteome</keyword>
<accession>A0ABW5EHF9</accession>
<dbReference type="SUPFAM" id="SSF82185">
    <property type="entry name" value="Histone H3 K4-specific methyltransferase SET7/9 N-terminal domain"/>
    <property type="match status" value="2"/>
</dbReference>
<comment type="caution">
    <text evidence="3">The sequence shown here is derived from an EMBL/GenBank/DDBJ whole genome shotgun (WGS) entry which is preliminary data.</text>
</comment>
<evidence type="ECO:0000256" key="1">
    <source>
        <dbReference type="ARBA" id="ARBA00022737"/>
    </source>
</evidence>
<keyword evidence="1" id="KW-0677">Repeat</keyword>
<dbReference type="Pfam" id="PF02493">
    <property type="entry name" value="MORN"/>
    <property type="match status" value="5"/>
</dbReference>
<dbReference type="Proteomes" id="UP001597425">
    <property type="component" value="Unassembled WGS sequence"/>
</dbReference>
<dbReference type="Gene3D" id="2.20.110.10">
    <property type="entry name" value="Histone H3 K4-specific methyltransferase SET7/9 N-terminal domain"/>
    <property type="match status" value="3"/>
</dbReference>
<evidence type="ECO:0000313" key="4">
    <source>
        <dbReference type="Proteomes" id="UP001597425"/>
    </source>
</evidence>
<dbReference type="EMBL" id="JBHUJD010000011">
    <property type="protein sequence ID" value="MFD2310859.1"/>
    <property type="molecule type" value="Genomic_DNA"/>
</dbReference>
<evidence type="ECO:0000313" key="3">
    <source>
        <dbReference type="EMBL" id="MFD2310859.1"/>
    </source>
</evidence>
<dbReference type="Pfam" id="PF01650">
    <property type="entry name" value="Peptidase_C13"/>
    <property type="match status" value="1"/>
</dbReference>
<dbReference type="RefSeq" id="WP_265721584.1">
    <property type="nucleotide sequence ID" value="NZ_JAPIVK010000013.1"/>
</dbReference>
<dbReference type="PANTHER" id="PTHR23084:SF263">
    <property type="entry name" value="MORN REPEAT-CONTAINING PROTEIN 1"/>
    <property type="match status" value="1"/>
</dbReference>
<dbReference type="PROSITE" id="PS51257">
    <property type="entry name" value="PROKAR_LIPOPROTEIN"/>
    <property type="match status" value="1"/>
</dbReference>
<keyword evidence="2" id="KW-0732">Signal</keyword>
<feature type="signal peptide" evidence="2">
    <location>
        <begin position="1"/>
        <end position="22"/>
    </location>
</feature>
<evidence type="ECO:0000256" key="2">
    <source>
        <dbReference type="SAM" id="SignalP"/>
    </source>
</evidence>
<gene>
    <name evidence="3" type="ORF">ACFSKX_10570</name>
</gene>
<dbReference type="InterPro" id="IPR001096">
    <property type="entry name" value="Peptidase_C13"/>
</dbReference>
<protein>
    <submittedName>
        <fullName evidence="3">C13 family peptidase</fullName>
    </submittedName>
</protein>
<dbReference type="Gene3D" id="3.40.50.1460">
    <property type="match status" value="1"/>
</dbReference>
<reference evidence="4" key="1">
    <citation type="journal article" date="2019" name="Int. J. Syst. Evol. Microbiol.">
        <title>The Global Catalogue of Microorganisms (GCM) 10K type strain sequencing project: providing services to taxonomists for standard genome sequencing and annotation.</title>
        <authorList>
            <consortium name="The Broad Institute Genomics Platform"/>
            <consortium name="The Broad Institute Genome Sequencing Center for Infectious Disease"/>
            <person name="Wu L."/>
            <person name="Ma J."/>
        </authorList>
    </citation>
    <scope>NUCLEOTIDE SEQUENCE [LARGE SCALE GENOMIC DNA]</scope>
    <source>
        <strain evidence="4">KCTC 12848</strain>
    </source>
</reference>